<dbReference type="AlphaFoldDB" id="A0A9D2ZZA7"/>
<sequence length="170" mass="18734">MKKILFSALLTVTVASLTACSKQEERDMTNTEQADSVLNSSTSSEPASAQSTSSTGLTASDRAETALDWSGEYEGVFPCADCEGIKVELELHPDKTYELKEEYLGKGKNNETEIKGSFSFDSQQPSIIILDAKAENRKFFVGENFLEARDLENGQKIESQLNYKLLKKAS</sequence>
<evidence type="ECO:0000313" key="4">
    <source>
        <dbReference type="Proteomes" id="UP000787156"/>
    </source>
</evidence>
<dbReference type="InterPro" id="IPR007298">
    <property type="entry name" value="Cu-R_lipoprotein_NlpE"/>
</dbReference>
<organism evidence="3 4">
    <name type="scientific">Acinetobacter lwoffii</name>
    <dbReference type="NCBI Taxonomy" id="28090"/>
    <lineage>
        <taxon>Bacteria</taxon>
        <taxon>Pseudomonadati</taxon>
        <taxon>Pseudomonadota</taxon>
        <taxon>Gammaproteobacteria</taxon>
        <taxon>Moraxellales</taxon>
        <taxon>Moraxellaceae</taxon>
        <taxon>Acinetobacter</taxon>
    </lineage>
</organism>
<proteinExistence type="predicted"/>
<protein>
    <submittedName>
        <fullName evidence="3">Copper resistance protein NlpE N-terminal domain-containing protein</fullName>
    </submittedName>
</protein>
<gene>
    <name evidence="3" type="ORF">K8V79_07545</name>
</gene>
<feature type="chain" id="PRO_5038979083" evidence="2">
    <location>
        <begin position="22"/>
        <end position="170"/>
    </location>
</feature>
<evidence type="ECO:0000256" key="1">
    <source>
        <dbReference type="SAM" id="MobiDB-lite"/>
    </source>
</evidence>
<reference evidence="3" key="1">
    <citation type="journal article" date="2021" name="PeerJ">
        <title>Extensive microbial diversity within the chicken gut microbiome revealed by metagenomics and culture.</title>
        <authorList>
            <person name="Gilroy R."/>
            <person name="Ravi A."/>
            <person name="Getino M."/>
            <person name="Pursley I."/>
            <person name="Horton D.L."/>
            <person name="Alikhan N.F."/>
            <person name="Baker D."/>
            <person name="Gharbi K."/>
            <person name="Hall N."/>
            <person name="Watson M."/>
            <person name="Adriaenssens E.M."/>
            <person name="Foster-Nyarko E."/>
            <person name="Jarju S."/>
            <person name="Secka A."/>
            <person name="Antonio M."/>
            <person name="Oren A."/>
            <person name="Chaudhuri R.R."/>
            <person name="La Ragione R."/>
            <person name="Hildebrand F."/>
            <person name="Pallen M.J."/>
        </authorList>
    </citation>
    <scope>NUCLEOTIDE SEQUENCE</scope>
    <source>
        <strain evidence="3">CHK135-1449</strain>
    </source>
</reference>
<feature type="signal peptide" evidence="2">
    <location>
        <begin position="1"/>
        <end position="21"/>
    </location>
</feature>
<evidence type="ECO:0000256" key="2">
    <source>
        <dbReference type="SAM" id="SignalP"/>
    </source>
</evidence>
<dbReference type="Gene3D" id="2.40.128.640">
    <property type="match status" value="1"/>
</dbReference>
<reference evidence="3" key="2">
    <citation type="submission" date="2021-09" db="EMBL/GenBank/DDBJ databases">
        <authorList>
            <person name="Gilroy R."/>
        </authorList>
    </citation>
    <scope>NUCLEOTIDE SEQUENCE</scope>
    <source>
        <strain evidence="3">CHK135-1449</strain>
    </source>
</reference>
<name>A0A9D2ZZA7_ACILW</name>
<accession>A0A9D2ZZA7</accession>
<dbReference type="PROSITE" id="PS51257">
    <property type="entry name" value="PROKAR_LIPOPROTEIN"/>
    <property type="match status" value="1"/>
</dbReference>
<feature type="compositionally biased region" description="Low complexity" evidence="1">
    <location>
        <begin position="40"/>
        <end position="55"/>
    </location>
</feature>
<dbReference type="Pfam" id="PF04170">
    <property type="entry name" value="NlpE"/>
    <property type="match status" value="1"/>
</dbReference>
<feature type="compositionally biased region" description="Polar residues" evidence="1">
    <location>
        <begin position="30"/>
        <end position="39"/>
    </location>
</feature>
<keyword evidence="2" id="KW-0732">Signal</keyword>
<dbReference type="EMBL" id="DYWX01000077">
    <property type="protein sequence ID" value="HJF28084.1"/>
    <property type="molecule type" value="Genomic_DNA"/>
</dbReference>
<evidence type="ECO:0000313" key="3">
    <source>
        <dbReference type="EMBL" id="HJF28084.1"/>
    </source>
</evidence>
<dbReference type="Proteomes" id="UP000787156">
    <property type="component" value="Unassembled WGS sequence"/>
</dbReference>
<comment type="caution">
    <text evidence="3">The sequence shown here is derived from an EMBL/GenBank/DDBJ whole genome shotgun (WGS) entry which is preliminary data.</text>
</comment>
<feature type="region of interest" description="Disordered" evidence="1">
    <location>
        <begin position="21"/>
        <end position="60"/>
    </location>
</feature>